<dbReference type="GO" id="GO:0005886">
    <property type="term" value="C:plasma membrane"/>
    <property type="evidence" value="ECO:0007669"/>
    <property type="project" value="TreeGrafter"/>
</dbReference>
<proteinExistence type="predicted"/>
<feature type="transmembrane region" description="Helical" evidence="1">
    <location>
        <begin position="121"/>
        <end position="144"/>
    </location>
</feature>
<feature type="transmembrane region" description="Helical" evidence="1">
    <location>
        <begin position="31"/>
        <end position="55"/>
    </location>
</feature>
<sequence length="200" mass="21427">MREHTEGVFDAIKYCFAHLTDFSGRDGRATFWWWVLFIVVLQFVLGLLASIPMLIQTLGAAMDGAQAGADAAQIEGEVFEAMGEGFGATAYISAAISLLIIALIAAAFVRRLHDAGFSGWLALAPIALQIAAIIGSIVLLEQVAAMFAAAQNQAELQAMQADLMFHWSSICGWLAILFVLIFGIMKSQDGPNSYGEPPAT</sequence>
<evidence type="ECO:0000313" key="3">
    <source>
        <dbReference type="Proteomes" id="UP000285232"/>
    </source>
</evidence>
<keyword evidence="1" id="KW-0472">Membrane</keyword>
<dbReference type="InterPro" id="IPR008523">
    <property type="entry name" value="DUF805"/>
</dbReference>
<keyword evidence="1" id="KW-0812">Transmembrane</keyword>
<dbReference type="Pfam" id="PF05656">
    <property type="entry name" value="DUF805"/>
    <property type="match status" value="1"/>
</dbReference>
<feature type="transmembrane region" description="Helical" evidence="1">
    <location>
        <begin position="164"/>
        <end position="184"/>
    </location>
</feature>
<organism evidence="2 3">
    <name type="scientific">Aurantiacibacter aquimixticola</name>
    <dbReference type="NCBI Taxonomy" id="1958945"/>
    <lineage>
        <taxon>Bacteria</taxon>
        <taxon>Pseudomonadati</taxon>
        <taxon>Pseudomonadota</taxon>
        <taxon>Alphaproteobacteria</taxon>
        <taxon>Sphingomonadales</taxon>
        <taxon>Erythrobacteraceae</taxon>
        <taxon>Aurantiacibacter</taxon>
    </lineage>
</organism>
<protein>
    <submittedName>
        <fullName evidence="2">DUF805 domain-containing protein</fullName>
    </submittedName>
</protein>
<dbReference type="Proteomes" id="UP000285232">
    <property type="component" value="Unassembled WGS sequence"/>
</dbReference>
<keyword evidence="3" id="KW-1185">Reference proteome</keyword>
<dbReference type="OrthoDB" id="9812349at2"/>
<dbReference type="AlphaFoldDB" id="A0A419RRP1"/>
<comment type="caution">
    <text evidence="2">The sequence shown here is derived from an EMBL/GenBank/DDBJ whole genome shotgun (WGS) entry which is preliminary data.</text>
</comment>
<evidence type="ECO:0000313" key="2">
    <source>
        <dbReference type="EMBL" id="RJY08472.1"/>
    </source>
</evidence>
<dbReference type="PANTHER" id="PTHR34980:SF2">
    <property type="entry name" value="INNER MEMBRANE PROTEIN YHAH-RELATED"/>
    <property type="match status" value="1"/>
</dbReference>
<keyword evidence="1" id="KW-1133">Transmembrane helix</keyword>
<dbReference type="PANTHER" id="PTHR34980">
    <property type="entry name" value="INNER MEMBRANE PROTEIN-RELATED-RELATED"/>
    <property type="match status" value="1"/>
</dbReference>
<dbReference type="EMBL" id="RAHX01000001">
    <property type="protein sequence ID" value="RJY08472.1"/>
    <property type="molecule type" value="Genomic_DNA"/>
</dbReference>
<accession>A0A419RRP1</accession>
<gene>
    <name evidence="2" type="ORF">D6201_03060</name>
</gene>
<reference evidence="2 3" key="1">
    <citation type="journal article" date="2017" name="Int. J. Syst. Evol. Microbiol.">
        <title>Erythrobacter aquimixticola sp. nov., isolated from the junction between the ocean and a freshwater spring.</title>
        <authorList>
            <person name="Park S."/>
            <person name="Jung Y.T."/>
            <person name="Choi S.J."/>
            <person name="Yoon J.H."/>
        </authorList>
    </citation>
    <scope>NUCLEOTIDE SEQUENCE [LARGE SCALE GENOMIC DNA]</scope>
    <source>
        <strain evidence="2 3">JSSK-14</strain>
    </source>
</reference>
<evidence type="ECO:0000256" key="1">
    <source>
        <dbReference type="SAM" id="Phobius"/>
    </source>
</evidence>
<name>A0A419RRP1_9SPHN</name>
<feature type="transmembrane region" description="Helical" evidence="1">
    <location>
        <begin position="88"/>
        <end position="109"/>
    </location>
</feature>